<protein>
    <submittedName>
        <fullName evidence="1">Uncharacterized protein</fullName>
    </submittedName>
</protein>
<gene>
    <name evidence="1" type="ORF">PoB_000226100</name>
</gene>
<proteinExistence type="predicted"/>
<dbReference type="Proteomes" id="UP000735302">
    <property type="component" value="Unassembled WGS sequence"/>
</dbReference>
<comment type="caution">
    <text evidence="1">The sequence shown here is derived from an EMBL/GenBank/DDBJ whole genome shotgun (WGS) entry which is preliminary data.</text>
</comment>
<accession>A0AAV3X8S1</accession>
<keyword evidence="2" id="KW-1185">Reference proteome</keyword>
<dbReference type="EMBL" id="BLXT01000298">
    <property type="protein sequence ID" value="GFN75755.1"/>
    <property type="molecule type" value="Genomic_DNA"/>
</dbReference>
<evidence type="ECO:0000313" key="2">
    <source>
        <dbReference type="Proteomes" id="UP000735302"/>
    </source>
</evidence>
<name>A0AAV3X8S1_9GAST</name>
<evidence type="ECO:0000313" key="1">
    <source>
        <dbReference type="EMBL" id="GFN75755.1"/>
    </source>
</evidence>
<dbReference type="AlphaFoldDB" id="A0AAV3X8S1"/>
<reference evidence="1 2" key="1">
    <citation type="journal article" date="2021" name="Elife">
        <title>Chloroplast acquisition without the gene transfer in kleptoplastic sea slugs, Plakobranchus ocellatus.</title>
        <authorList>
            <person name="Maeda T."/>
            <person name="Takahashi S."/>
            <person name="Yoshida T."/>
            <person name="Shimamura S."/>
            <person name="Takaki Y."/>
            <person name="Nagai Y."/>
            <person name="Toyoda A."/>
            <person name="Suzuki Y."/>
            <person name="Arimoto A."/>
            <person name="Ishii H."/>
            <person name="Satoh N."/>
            <person name="Nishiyama T."/>
            <person name="Hasebe M."/>
            <person name="Maruyama T."/>
            <person name="Minagawa J."/>
            <person name="Obokata J."/>
            <person name="Shigenobu S."/>
        </authorList>
    </citation>
    <scope>NUCLEOTIDE SEQUENCE [LARGE SCALE GENOMIC DNA]</scope>
</reference>
<organism evidence="1 2">
    <name type="scientific">Plakobranchus ocellatus</name>
    <dbReference type="NCBI Taxonomy" id="259542"/>
    <lineage>
        <taxon>Eukaryota</taxon>
        <taxon>Metazoa</taxon>
        <taxon>Spiralia</taxon>
        <taxon>Lophotrochozoa</taxon>
        <taxon>Mollusca</taxon>
        <taxon>Gastropoda</taxon>
        <taxon>Heterobranchia</taxon>
        <taxon>Euthyneura</taxon>
        <taxon>Panpulmonata</taxon>
        <taxon>Sacoglossa</taxon>
        <taxon>Placobranchoidea</taxon>
        <taxon>Plakobranchidae</taxon>
        <taxon>Plakobranchus</taxon>
    </lineage>
</organism>
<sequence length="103" mass="10994">MSLKPCDGGSMVSCFIPPCDRQGCAAFPQAECRNNYCNGCNAEFWVGDSEVTAQCDSATSGRSGVSLGEECQGRTVQCFSDPCMVETCPGIPTAQCRLEAEEY</sequence>